<dbReference type="InterPro" id="IPR027417">
    <property type="entry name" value="P-loop_NTPase"/>
</dbReference>
<dbReference type="InterPro" id="IPR015853">
    <property type="entry name" value="ABC_transpr_FbpC"/>
</dbReference>
<dbReference type="EMBL" id="AABQDW010000001">
    <property type="protein sequence ID" value="EAI5407154.1"/>
    <property type="molecule type" value="Genomic_DNA"/>
</dbReference>
<accession>A0A5L4H3M5</accession>
<dbReference type="InterPro" id="IPR003593">
    <property type="entry name" value="AAA+_ATPase"/>
</dbReference>
<dbReference type="CDD" id="cd03259">
    <property type="entry name" value="ABC_Carb_Solutes_like"/>
    <property type="match status" value="1"/>
</dbReference>
<dbReference type="GO" id="GO:0016887">
    <property type="term" value="F:ATP hydrolysis activity"/>
    <property type="evidence" value="ECO:0007669"/>
    <property type="project" value="InterPro"/>
</dbReference>
<evidence type="ECO:0000313" key="12">
    <source>
        <dbReference type="EMBL" id="EAK0467941.1"/>
    </source>
</evidence>
<evidence type="ECO:0000313" key="11">
    <source>
        <dbReference type="EMBL" id="EAK0452285.1"/>
    </source>
</evidence>
<dbReference type="SUPFAM" id="SSF50331">
    <property type="entry name" value="MOP-like"/>
    <property type="match status" value="1"/>
</dbReference>
<evidence type="ECO:0000313" key="13">
    <source>
        <dbReference type="Proteomes" id="UP000557842"/>
    </source>
</evidence>
<keyword evidence="3" id="KW-0410">Iron transport</keyword>
<protein>
    <submittedName>
        <fullName evidence="11">ABC transporter ATP-binding protein</fullName>
    </submittedName>
</protein>
<dbReference type="InterPro" id="IPR013611">
    <property type="entry name" value="Transp-assoc_OB_typ2"/>
</dbReference>
<dbReference type="PANTHER" id="PTHR42781">
    <property type="entry name" value="SPERMIDINE/PUTRESCINE IMPORT ATP-BINDING PROTEIN POTA"/>
    <property type="match status" value="1"/>
</dbReference>
<dbReference type="SUPFAM" id="SSF52540">
    <property type="entry name" value="P-loop containing nucleoside triphosphate hydrolases"/>
    <property type="match status" value="1"/>
</dbReference>
<dbReference type="Pfam" id="PF08402">
    <property type="entry name" value="TOBE_2"/>
    <property type="match status" value="1"/>
</dbReference>
<dbReference type="Gene3D" id="3.40.50.300">
    <property type="entry name" value="P-loop containing nucleotide triphosphate hydrolases"/>
    <property type="match status" value="1"/>
</dbReference>
<keyword evidence="2" id="KW-1003">Cell membrane</keyword>
<keyword evidence="5 11" id="KW-0067">ATP-binding</keyword>
<keyword evidence="7" id="KW-0406">Ion transport</keyword>
<dbReference type="InterPro" id="IPR003439">
    <property type="entry name" value="ABC_transporter-like_ATP-bd"/>
</dbReference>
<dbReference type="RefSeq" id="WP_038453628.1">
    <property type="nucleotide sequence ID" value="NZ_AABUZP020000005.1"/>
</dbReference>
<evidence type="ECO:0000256" key="3">
    <source>
        <dbReference type="ARBA" id="ARBA00022496"/>
    </source>
</evidence>
<feature type="domain" description="ABC transporter" evidence="9">
    <location>
        <begin position="4"/>
        <end position="234"/>
    </location>
</feature>
<dbReference type="FunFam" id="3.40.50.300:FF:000425">
    <property type="entry name" value="Probable ABC transporter, ATP-binding subunit"/>
    <property type="match status" value="1"/>
</dbReference>
<evidence type="ECO:0000256" key="5">
    <source>
        <dbReference type="ARBA" id="ARBA00022840"/>
    </source>
</evidence>
<organism evidence="11">
    <name type="scientific">Campylobacter fetus</name>
    <dbReference type="NCBI Taxonomy" id="196"/>
    <lineage>
        <taxon>Bacteria</taxon>
        <taxon>Pseudomonadati</taxon>
        <taxon>Campylobacterota</taxon>
        <taxon>Epsilonproteobacteria</taxon>
        <taxon>Campylobacterales</taxon>
        <taxon>Campylobacteraceae</taxon>
        <taxon>Campylobacter</taxon>
    </lineage>
</organism>
<dbReference type="Proteomes" id="UP000557842">
    <property type="component" value="Unassembled WGS sequence"/>
</dbReference>
<evidence type="ECO:0000256" key="4">
    <source>
        <dbReference type="ARBA" id="ARBA00022741"/>
    </source>
</evidence>
<dbReference type="GO" id="GO:0015697">
    <property type="term" value="P:quaternary ammonium group transport"/>
    <property type="evidence" value="ECO:0007669"/>
    <property type="project" value="UniProtKB-ARBA"/>
</dbReference>
<dbReference type="GO" id="GO:0043190">
    <property type="term" value="C:ATP-binding cassette (ABC) transporter complex"/>
    <property type="evidence" value="ECO:0007669"/>
    <property type="project" value="InterPro"/>
</dbReference>
<dbReference type="EMBL" id="AACCXK010000002">
    <property type="protein sequence ID" value="EAK0452285.1"/>
    <property type="molecule type" value="Genomic_DNA"/>
</dbReference>
<dbReference type="EMBL" id="AACCXM010000001">
    <property type="protein sequence ID" value="EAK0467941.1"/>
    <property type="molecule type" value="Genomic_DNA"/>
</dbReference>
<dbReference type="GO" id="GO:0015408">
    <property type="term" value="F:ABC-type ferric iron transporter activity"/>
    <property type="evidence" value="ECO:0007669"/>
    <property type="project" value="InterPro"/>
</dbReference>
<name>A0A5L4H3M5_CAMFE</name>
<dbReference type="SMART" id="SM00382">
    <property type="entry name" value="AAA"/>
    <property type="match status" value="1"/>
</dbReference>
<reference evidence="11 13" key="1">
    <citation type="submission" date="2018-05" db="EMBL/GenBank/DDBJ databases">
        <authorList>
            <consortium name="PulseNet: The National Subtyping Network for Foodborne Disease Surveillance"/>
            <person name="Tarr C.L."/>
            <person name="Trees E."/>
            <person name="Katz L.S."/>
            <person name="Carleton-Romer H.A."/>
            <person name="Stroika S."/>
            <person name="Kucerova Z."/>
            <person name="Roache K.F."/>
            <person name="Sabol A.L."/>
            <person name="Besser J."/>
            <person name="Gerner-Smidt P."/>
        </authorList>
    </citation>
    <scope>NUCLEOTIDE SEQUENCE</scope>
    <source>
        <strain evidence="11">2014D-0197</strain>
        <strain evidence="10 13">2016D-0221</strain>
        <strain evidence="12">D4313</strain>
    </source>
</reference>
<evidence type="ECO:0000256" key="8">
    <source>
        <dbReference type="ARBA" id="ARBA00023136"/>
    </source>
</evidence>
<evidence type="ECO:0000256" key="2">
    <source>
        <dbReference type="ARBA" id="ARBA00022475"/>
    </source>
</evidence>
<keyword evidence="1" id="KW-0813">Transport</keyword>
<evidence type="ECO:0000259" key="9">
    <source>
        <dbReference type="PROSITE" id="PS50893"/>
    </source>
</evidence>
<dbReference type="PROSITE" id="PS50893">
    <property type="entry name" value="ABC_TRANSPORTER_2"/>
    <property type="match status" value="1"/>
</dbReference>
<dbReference type="Pfam" id="PF00005">
    <property type="entry name" value="ABC_tran"/>
    <property type="match status" value="1"/>
</dbReference>
<keyword evidence="4" id="KW-0547">Nucleotide-binding</keyword>
<dbReference type="InterPro" id="IPR050093">
    <property type="entry name" value="ABC_SmlMolc_Importer"/>
</dbReference>
<evidence type="ECO:0000256" key="6">
    <source>
        <dbReference type="ARBA" id="ARBA00023004"/>
    </source>
</evidence>
<dbReference type="Gene3D" id="2.40.50.100">
    <property type="match status" value="1"/>
</dbReference>
<dbReference type="PANTHER" id="PTHR42781:SF4">
    <property type="entry name" value="SPERMIDINE_PUTRESCINE IMPORT ATP-BINDING PROTEIN POTA"/>
    <property type="match status" value="1"/>
</dbReference>
<dbReference type="InterPro" id="IPR017871">
    <property type="entry name" value="ABC_transporter-like_CS"/>
</dbReference>
<evidence type="ECO:0000256" key="7">
    <source>
        <dbReference type="ARBA" id="ARBA00023065"/>
    </source>
</evidence>
<dbReference type="GO" id="GO:0005524">
    <property type="term" value="F:ATP binding"/>
    <property type="evidence" value="ECO:0007669"/>
    <property type="project" value="UniProtKB-KW"/>
</dbReference>
<dbReference type="InterPro" id="IPR008995">
    <property type="entry name" value="Mo/tungstate-bd_C_term_dom"/>
</dbReference>
<keyword evidence="6" id="KW-0408">Iron</keyword>
<sequence>MSYLQVKNLKKSYKEKFVFDNINFSAKRGELITLLGPSGCGKSTLLRCICGLSTPQSGKIILDDKDITKISIKKRNIGMVFQNYALFPNLNVYENIAYGLKIKKIDKKDIEKRVKKMLETVGLEKEIKSYPHQLSGGQAQRVALARSLVTKPSMLLLDEPLSALDAKIRKHLREQIKLITKKMSLTTIFVTHDQEEALAMSDRIILMQDGKIAQNSDALELYHKPKNKFVASFIGSYNILSSEALLNLVKHDFKRDLAIRPETIEITKNGSIQAVVKEKIFLGNIIRYSMDAKGISLKVDTLNHSLNSLYEVGDSVFLEIHLEMIKELDDLPV</sequence>
<keyword evidence="8" id="KW-0472">Membrane</keyword>
<dbReference type="AlphaFoldDB" id="A0A5L4H3M5"/>
<evidence type="ECO:0000313" key="10">
    <source>
        <dbReference type="EMBL" id="EAI5407154.1"/>
    </source>
</evidence>
<dbReference type="PROSITE" id="PS00211">
    <property type="entry name" value="ABC_TRANSPORTER_1"/>
    <property type="match status" value="1"/>
</dbReference>
<gene>
    <name evidence="11" type="ORF">AAH17_01220</name>
    <name evidence="12" type="ORF">AAH24_00940</name>
    <name evidence="10" type="ORF">BVH53_00295</name>
</gene>
<proteinExistence type="predicted"/>
<comment type="caution">
    <text evidence="11">The sequence shown here is derived from an EMBL/GenBank/DDBJ whole genome shotgun (WGS) entry which is preliminary data.</text>
</comment>
<evidence type="ECO:0000256" key="1">
    <source>
        <dbReference type="ARBA" id="ARBA00022448"/>
    </source>
</evidence>